<accession>A0ACC2VXN2</accession>
<gene>
    <name evidence="1" type="ORF">QFC19_004047</name>
</gene>
<evidence type="ECO:0000313" key="1">
    <source>
        <dbReference type="EMBL" id="KAJ9104230.1"/>
    </source>
</evidence>
<keyword evidence="2" id="KW-1185">Reference proteome</keyword>
<dbReference type="Proteomes" id="UP001241377">
    <property type="component" value="Unassembled WGS sequence"/>
</dbReference>
<dbReference type="EMBL" id="JASBWR010000041">
    <property type="protein sequence ID" value="KAJ9104230.1"/>
    <property type="molecule type" value="Genomic_DNA"/>
</dbReference>
<sequence>MAQSYKLAKSYVGQGFADEFGKFLYQGRPNRFSVVAAIVLAVELTNYALVSYVSRADATNKGMLSYNGSSFTMGVDAAGAVSARGRDSVRISSKDRFNDGIYILDLAHMPVGCGTWPAYWTTTEHGWPAGGEIDILEGANALPVINSTAWTATTNLKSPSLNTLPPNADTSSLHTSSGCFLSASNQSGTIKTTACDAKIDNNIGCGIEYSNATSPSLGLQFNQQNGGWYVMWRDVQGSGGIYIWFWGRNDAGVPQEIKDGSFSGDVSATSWGVPSANFSIPDCKKDFNDHVIVFNIALCGDYTAASYTATGCPGSCPSFVMSNPLAFADAYFTMNSLRVFTSDGKIASKAGSDGLSTGALAGIVVGAVVGAIILIAGLVWYLRRKRRDAATARTLAPGAMNNASMSSVTSATDTDKDEGAYRMPVLLPGETPTTRAKAPGRKVPPASSAAPATQGSKASSSRKGYAPAATSDGRSPSRAQPPTFVAKPQKPQNKSTASANPAFAFSKDPTKDKFRPGWAV</sequence>
<protein>
    <submittedName>
        <fullName evidence="1">Uncharacterized protein</fullName>
    </submittedName>
</protein>
<evidence type="ECO:0000313" key="2">
    <source>
        <dbReference type="Proteomes" id="UP001241377"/>
    </source>
</evidence>
<name>A0ACC2VXN2_9TREE</name>
<reference evidence="1" key="1">
    <citation type="submission" date="2023-04" db="EMBL/GenBank/DDBJ databases">
        <title>Draft Genome sequencing of Naganishia species isolated from polar environments using Oxford Nanopore Technology.</title>
        <authorList>
            <person name="Leo P."/>
            <person name="Venkateswaran K."/>
        </authorList>
    </citation>
    <scope>NUCLEOTIDE SEQUENCE</scope>
    <source>
        <strain evidence="1">MNA-CCFEE 5261</strain>
    </source>
</reference>
<proteinExistence type="predicted"/>
<comment type="caution">
    <text evidence="1">The sequence shown here is derived from an EMBL/GenBank/DDBJ whole genome shotgun (WGS) entry which is preliminary data.</text>
</comment>
<organism evidence="1 2">
    <name type="scientific">Naganishia cerealis</name>
    <dbReference type="NCBI Taxonomy" id="610337"/>
    <lineage>
        <taxon>Eukaryota</taxon>
        <taxon>Fungi</taxon>
        <taxon>Dikarya</taxon>
        <taxon>Basidiomycota</taxon>
        <taxon>Agaricomycotina</taxon>
        <taxon>Tremellomycetes</taxon>
        <taxon>Filobasidiales</taxon>
        <taxon>Filobasidiaceae</taxon>
        <taxon>Naganishia</taxon>
    </lineage>
</organism>